<proteinExistence type="predicted"/>
<feature type="compositionally biased region" description="Low complexity" evidence="1">
    <location>
        <begin position="1"/>
        <end position="17"/>
    </location>
</feature>
<evidence type="ECO:0000256" key="1">
    <source>
        <dbReference type="SAM" id="MobiDB-lite"/>
    </source>
</evidence>
<reference evidence="2 3" key="1">
    <citation type="journal article" date="2012" name="PLoS Pathog.">
        <title>Diverse lifestyles and strategies of plant pathogenesis encoded in the genomes of eighteen Dothideomycetes fungi.</title>
        <authorList>
            <person name="Ohm R.A."/>
            <person name="Feau N."/>
            <person name="Henrissat B."/>
            <person name="Schoch C.L."/>
            <person name="Horwitz B.A."/>
            <person name="Barry K.W."/>
            <person name="Condon B.J."/>
            <person name="Copeland A.C."/>
            <person name="Dhillon B."/>
            <person name="Glaser F."/>
            <person name="Hesse C.N."/>
            <person name="Kosti I."/>
            <person name="LaButti K."/>
            <person name="Lindquist E.A."/>
            <person name="Lucas S."/>
            <person name="Salamov A.A."/>
            <person name="Bradshaw R.E."/>
            <person name="Ciuffetti L."/>
            <person name="Hamelin R.C."/>
            <person name="Kema G.H.J."/>
            <person name="Lawrence C."/>
            <person name="Scott J.A."/>
            <person name="Spatafora J.W."/>
            <person name="Turgeon B.G."/>
            <person name="de Wit P.J.G.M."/>
            <person name="Zhong S."/>
            <person name="Goodwin S.B."/>
            <person name="Grigoriev I.V."/>
        </authorList>
    </citation>
    <scope>NUCLEOTIDE SEQUENCE [LARGE SCALE GENOMIC DNA]</scope>
    <source>
        <strain evidence="3">28A</strain>
    </source>
</reference>
<dbReference type="PANTHER" id="PTHR38790">
    <property type="entry name" value="2EXR DOMAIN-CONTAINING PROTEIN-RELATED"/>
    <property type="match status" value="1"/>
</dbReference>
<evidence type="ECO:0000313" key="2">
    <source>
        <dbReference type="EMBL" id="EOA89077.1"/>
    </source>
</evidence>
<evidence type="ECO:0000313" key="3">
    <source>
        <dbReference type="Proteomes" id="UP000016935"/>
    </source>
</evidence>
<dbReference type="Proteomes" id="UP000016935">
    <property type="component" value="Unassembled WGS sequence"/>
</dbReference>
<dbReference type="OrthoDB" id="5413827at2759"/>
<keyword evidence="3" id="KW-1185">Reference proteome</keyword>
<dbReference type="EMBL" id="KB908526">
    <property type="protein sequence ID" value="EOA89077.1"/>
    <property type="molecule type" value="Genomic_DNA"/>
</dbReference>
<protein>
    <submittedName>
        <fullName evidence="2">Uncharacterized protein</fullName>
    </submittedName>
</protein>
<accession>R0KMB8</accession>
<feature type="compositionally biased region" description="Basic and acidic residues" evidence="1">
    <location>
        <begin position="20"/>
        <end position="30"/>
    </location>
</feature>
<dbReference type="AlphaFoldDB" id="R0KMB8"/>
<dbReference type="HOGENOM" id="CLU_1180728_0_0_1"/>
<name>R0KMB8_EXST2</name>
<dbReference type="RefSeq" id="XP_008023675.1">
    <property type="nucleotide sequence ID" value="XM_008025484.1"/>
</dbReference>
<sequence>MARSTTTTTGGKTSKSKNAPADKKSKDKVAKRPARGYHKFRNGLLNVTPKGGEKELVKANQQSPLLRLPAEIRTMIWNFALGGMVYRPREISARSFCLRSSINVSKGISLLRVCRQIYAEAAEIPLRESIFSFERLEDDIKKTLNNLKRHQRKLITKLQIEISEDDALTSWGAFRALVYLAGREGQSYLPGLKEVTLRIFSVSIDQVTRQEAEDEVRNDVKDLSGKTWFDVRVERTGVSLIAYDNA</sequence>
<reference evidence="2 3" key="2">
    <citation type="journal article" date="2013" name="PLoS Genet.">
        <title>Comparative genome structure, secondary metabolite, and effector coding capacity across Cochliobolus pathogens.</title>
        <authorList>
            <person name="Condon B.J."/>
            <person name="Leng Y."/>
            <person name="Wu D."/>
            <person name="Bushley K.E."/>
            <person name="Ohm R.A."/>
            <person name="Otillar R."/>
            <person name="Martin J."/>
            <person name="Schackwitz W."/>
            <person name="Grimwood J."/>
            <person name="MohdZainudin N."/>
            <person name="Xue C."/>
            <person name="Wang R."/>
            <person name="Manning V.A."/>
            <person name="Dhillon B."/>
            <person name="Tu Z.J."/>
            <person name="Steffenson B.J."/>
            <person name="Salamov A."/>
            <person name="Sun H."/>
            <person name="Lowry S."/>
            <person name="LaButti K."/>
            <person name="Han J."/>
            <person name="Copeland A."/>
            <person name="Lindquist E."/>
            <person name="Barry K."/>
            <person name="Schmutz J."/>
            <person name="Baker S.E."/>
            <person name="Ciuffetti L.M."/>
            <person name="Grigoriev I.V."/>
            <person name="Zhong S."/>
            <person name="Turgeon B.G."/>
        </authorList>
    </citation>
    <scope>NUCLEOTIDE SEQUENCE [LARGE SCALE GENOMIC DNA]</scope>
    <source>
        <strain evidence="3">28A</strain>
    </source>
</reference>
<dbReference type="GeneID" id="19395146"/>
<organism evidence="2 3">
    <name type="scientific">Exserohilum turcicum (strain 28A)</name>
    <name type="common">Northern leaf blight fungus</name>
    <name type="synonym">Setosphaeria turcica</name>
    <dbReference type="NCBI Taxonomy" id="671987"/>
    <lineage>
        <taxon>Eukaryota</taxon>
        <taxon>Fungi</taxon>
        <taxon>Dikarya</taxon>
        <taxon>Ascomycota</taxon>
        <taxon>Pezizomycotina</taxon>
        <taxon>Dothideomycetes</taxon>
        <taxon>Pleosporomycetidae</taxon>
        <taxon>Pleosporales</taxon>
        <taxon>Pleosporineae</taxon>
        <taxon>Pleosporaceae</taxon>
        <taxon>Exserohilum</taxon>
    </lineage>
</organism>
<dbReference type="PANTHER" id="PTHR38790:SF4">
    <property type="entry name" value="2EXR DOMAIN-CONTAINING PROTEIN"/>
    <property type="match status" value="1"/>
</dbReference>
<gene>
    <name evidence="2" type="ORF">SETTUDRAFT_106093</name>
</gene>
<feature type="region of interest" description="Disordered" evidence="1">
    <location>
        <begin position="1"/>
        <end position="34"/>
    </location>
</feature>